<feature type="transmembrane region" description="Helical" evidence="1">
    <location>
        <begin position="35"/>
        <end position="61"/>
    </location>
</feature>
<evidence type="ECO:0000256" key="1">
    <source>
        <dbReference type="SAM" id="Phobius"/>
    </source>
</evidence>
<name>A0ABP1RIX5_9HEXA</name>
<keyword evidence="1" id="KW-0812">Transmembrane</keyword>
<dbReference type="EMBL" id="CAXLJM020000075">
    <property type="protein sequence ID" value="CAL8128992.1"/>
    <property type="molecule type" value="Genomic_DNA"/>
</dbReference>
<proteinExistence type="predicted"/>
<accession>A0ABP1RIX5</accession>
<comment type="caution">
    <text evidence="2">The sequence shown here is derived from an EMBL/GenBank/DDBJ whole genome shotgun (WGS) entry which is preliminary data.</text>
</comment>
<sequence>MKECICGERRLRFQKTEEPFRSSDNLHKMYRQLQLIHLLILDAIAYILIPLHGVFSIIIVYCNTTLFRKWNEMDATTKGILMGWILTSCGAVFLILKGCGGFGEMSKKVLTSIKTKSK</sequence>
<keyword evidence="1" id="KW-1133">Transmembrane helix</keyword>
<gene>
    <name evidence="2" type="ORF">ODALV1_LOCUS22751</name>
</gene>
<evidence type="ECO:0000313" key="2">
    <source>
        <dbReference type="EMBL" id="CAL8128992.1"/>
    </source>
</evidence>
<organism evidence="2 3">
    <name type="scientific">Orchesella dallaii</name>
    <dbReference type="NCBI Taxonomy" id="48710"/>
    <lineage>
        <taxon>Eukaryota</taxon>
        <taxon>Metazoa</taxon>
        <taxon>Ecdysozoa</taxon>
        <taxon>Arthropoda</taxon>
        <taxon>Hexapoda</taxon>
        <taxon>Collembola</taxon>
        <taxon>Entomobryomorpha</taxon>
        <taxon>Entomobryoidea</taxon>
        <taxon>Orchesellidae</taxon>
        <taxon>Orchesellinae</taxon>
        <taxon>Orchesella</taxon>
    </lineage>
</organism>
<protein>
    <submittedName>
        <fullName evidence="2">Uncharacterized protein</fullName>
    </submittedName>
</protein>
<keyword evidence="1" id="KW-0472">Membrane</keyword>
<evidence type="ECO:0000313" key="3">
    <source>
        <dbReference type="Proteomes" id="UP001642540"/>
    </source>
</evidence>
<keyword evidence="3" id="KW-1185">Reference proteome</keyword>
<feature type="transmembrane region" description="Helical" evidence="1">
    <location>
        <begin position="81"/>
        <end position="99"/>
    </location>
</feature>
<dbReference type="Proteomes" id="UP001642540">
    <property type="component" value="Unassembled WGS sequence"/>
</dbReference>
<reference evidence="2 3" key="1">
    <citation type="submission" date="2024-08" db="EMBL/GenBank/DDBJ databases">
        <authorList>
            <person name="Cucini C."/>
            <person name="Frati F."/>
        </authorList>
    </citation>
    <scope>NUCLEOTIDE SEQUENCE [LARGE SCALE GENOMIC DNA]</scope>
</reference>